<dbReference type="PROSITE" id="PS00108">
    <property type="entry name" value="PROTEIN_KINASE_ST"/>
    <property type="match status" value="1"/>
</dbReference>
<evidence type="ECO:0000259" key="8">
    <source>
        <dbReference type="PROSITE" id="PS50011"/>
    </source>
</evidence>
<dbReference type="InterPro" id="IPR017441">
    <property type="entry name" value="Protein_kinase_ATP_BS"/>
</dbReference>
<keyword evidence="10" id="KW-1185">Reference proteome</keyword>
<dbReference type="InterPro" id="IPR045269">
    <property type="entry name" value="Atg1-like"/>
</dbReference>
<reference evidence="9 10" key="1">
    <citation type="journal article" date="2012" name="J. Bacteriol.">
        <title>Genome Sequence of the Filamentous Bacterium Fibrisoma limi BUZ 3T.</title>
        <authorList>
            <person name="Filippini M."/>
            <person name="Qi W."/>
            <person name="Jaenicke S."/>
            <person name="Goesmann A."/>
            <person name="Smits T.H."/>
            <person name="Bagheri H.C."/>
        </authorList>
    </citation>
    <scope>NUCLEOTIDE SEQUENCE [LARGE SCALE GENOMIC DNA]</scope>
    <source>
        <strain evidence="10">BUZ 3T</strain>
    </source>
</reference>
<dbReference type="InterPro" id="IPR011990">
    <property type="entry name" value="TPR-like_helical_dom_sf"/>
</dbReference>
<keyword evidence="1 9" id="KW-0808">Transferase</keyword>
<dbReference type="GO" id="GO:0004674">
    <property type="term" value="F:protein serine/threonine kinase activity"/>
    <property type="evidence" value="ECO:0007669"/>
    <property type="project" value="UniProtKB-EC"/>
</dbReference>
<comment type="caution">
    <text evidence="9">The sequence shown here is derived from an EMBL/GenBank/DDBJ whole genome shotgun (WGS) entry which is preliminary data.</text>
</comment>
<dbReference type="AlphaFoldDB" id="I2GJS7"/>
<dbReference type="EMBL" id="CAIT01000006">
    <property type="protein sequence ID" value="CCH54152.1"/>
    <property type="molecule type" value="Genomic_DNA"/>
</dbReference>
<dbReference type="SUPFAM" id="SSF56112">
    <property type="entry name" value="Protein kinase-like (PK-like)"/>
    <property type="match status" value="1"/>
</dbReference>
<evidence type="ECO:0000313" key="10">
    <source>
        <dbReference type="Proteomes" id="UP000009309"/>
    </source>
</evidence>
<protein>
    <submittedName>
        <fullName evidence="9">PknB protein</fullName>
        <ecNumber evidence="9">2.7.11.1</ecNumber>
    </submittedName>
</protein>
<dbReference type="InterPro" id="IPR000719">
    <property type="entry name" value="Prot_kinase_dom"/>
</dbReference>
<proteinExistence type="predicted"/>
<keyword evidence="4 6" id="KW-0067">ATP-binding</keyword>
<dbReference type="Proteomes" id="UP000009309">
    <property type="component" value="Unassembled WGS sequence"/>
</dbReference>
<dbReference type="Pfam" id="PF00069">
    <property type="entry name" value="Pkinase"/>
    <property type="match status" value="1"/>
</dbReference>
<dbReference type="PROSITE" id="PS00107">
    <property type="entry name" value="PROTEIN_KINASE_ATP"/>
    <property type="match status" value="1"/>
</dbReference>
<dbReference type="PANTHER" id="PTHR24348:SF22">
    <property type="entry name" value="NON-SPECIFIC SERINE_THREONINE PROTEIN KINASE"/>
    <property type="match status" value="1"/>
</dbReference>
<gene>
    <name evidence="9" type="primary">pknB</name>
    <name evidence="9" type="ORF">BN8_03296</name>
</gene>
<feature type="region of interest" description="Disordered" evidence="7">
    <location>
        <begin position="501"/>
        <end position="533"/>
    </location>
</feature>
<dbReference type="RefSeq" id="WP_009282732.1">
    <property type="nucleotide sequence ID" value="NZ_CAIT01000006.1"/>
</dbReference>
<evidence type="ECO:0000256" key="2">
    <source>
        <dbReference type="ARBA" id="ARBA00022741"/>
    </source>
</evidence>
<evidence type="ECO:0000313" key="9">
    <source>
        <dbReference type="EMBL" id="CCH54152.1"/>
    </source>
</evidence>
<dbReference type="GO" id="GO:0005524">
    <property type="term" value="F:ATP binding"/>
    <property type="evidence" value="ECO:0007669"/>
    <property type="project" value="UniProtKB-UniRule"/>
</dbReference>
<dbReference type="InterPro" id="IPR019734">
    <property type="entry name" value="TPR_rpt"/>
</dbReference>
<feature type="compositionally biased region" description="Low complexity" evidence="7">
    <location>
        <begin position="523"/>
        <end position="533"/>
    </location>
</feature>
<feature type="repeat" description="TPR" evidence="5">
    <location>
        <begin position="344"/>
        <end position="377"/>
    </location>
</feature>
<evidence type="ECO:0000256" key="3">
    <source>
        <dbReference type="ARBA" id="ARBA00022777"/>
    </source>
</evidence>
<name>I2GJS7_9BACT</name>
<accession>I2GJS7</accession>
<sequence length="736" mass="82496">MSQNFTSFQDFKQRYPIRPNDEGSLLGSGSYGRVFKVEDQVETEWVAIKISEFKGNDTKSLKAEVELAQRVPRQTNIARYDACFRLETDTSISDFAIMKYYPDGNLADLLRREPLTPVQIYDITKGILLGLQHLHRNRIVHRDFKPANILISRDNAGRFIPKIADFGLSKLVSDDELDSSDFDLSDGRGTPSYKAPEQIEGSRVSFNLDLWAFGVILYEMLTGQKPFQADTRNSSEQSIRREIEKKIVSVELPNQFERIVEPYRTMIRRCLVRDIRERVRKEDELLDLLDNIPQLLTEARKLRDAQLYEESIKVYEQVLTKRENHSQATKELAQCHSLLKTRQINALVDRASACVAAQQYEMAKADFEHVLRLDPTHPIAAKGLTLCLDGLKAKAKEPIHTVSPETTDVYLEETDMYVPLAKPTPQADVAIKEVPKSKPATVPKTVMANSGKANPTIAKSLMVQQPVDSPVKRLPWQVIVPVVAIVGGTAWYFASNNTSSVRDGKQVVGSTQGTTEPRGSENESSTPTEEAAPAPGAVITVVPPQSKLTDATAKRIDVALVKARRAYSQKDYKTALEFLNSANLLDPQRRDVIGLRNEVLKTFSVPANLEKEPKTEGQDAPPEKVVTVDTEKEKRLKEQQEAQAKYDDLVESGQKAITNGNNKAKAMADFSEAQTLAKKYGLSTEKGDAAYSQNMTRANRIFDTDEFEGAKAWYLVAQSIKDTPEVRTKIKQCTNQ</sequence>
<dbReference type="GO" id="GO:0005829">
    <property type="term" value="C:cytosol"/>
    <property type="evidence" value="ECO:0007669"/>
    <property type="project" value="TreeGrafter"/>
</dbReference>
<dbReference type="GO" id="GO:0016020">
    <property type="term" value="C:membrane"/>
    <property type="evidence" value="ECO:0007669"/>
    <property type="project" value="TreeGrafter"/>
</dbReference>
<dbReference type="OrthoDB" id="9813021at2"/>
<evidence type="ECO:0000256" key="6">
    <source>
        <dbReference type="PROSITE-ProRule" id="PRU10141"/>
    </source>
</evidence>
<dbReference type="GO" id="GO:0000407">
    <property type="term" value="C:phagophore assembly site"/>
    <property type="evidence" value="ECO:0007669"/>
    <property type="project" value="TreeGrafter"/>
</dbReference>
<dbReference type="InterPro" id="IPR008271">
    <property type="entry name" value="Ser/Thr_kinase_AS"/>
</dbReference>
<evidence type="ECO:0000256" key="1">
    <source>
        <dbReference type="ARBA" id="ARBA00022679"/>
    </source>
</evidence>
<keyword evidence="5" id="KW-0802">TPR repeat</keyword>
<dbReference type="EC" id="2.7.11.1" evidence="9"/>
<evidence type="ECO:0000256" key="4">
    <source>
        <dbReference type="ARBA" id="ARBA00022840"/>
    </source>
</evidence>
<dbReference type="eggNOG" id="COG0515">
    <property type="taxonomic scope" value="Bacteria"/>
</dbReference>
<evidence type="ECO:0000256" key="5">
    <source>
        <dbReference type="PROSITE-ProRule" id="PRU00339"/>
    </source>
</evidence>
<feature type="compositionally biased region" description="Polar residues" evidence="7">
    <location>
        <begin position="508"/>
        <end position="517"/>
    </location>
</feature>
<organism evidence="9 10">
    <name type="scientific">Fibrisoma limi BUZ 3</name>
    <dbReference type="NCBI Taxonomy" id="1185876"/>
    <lineage>
        <taxon>Bacteria</taxon>
        <taxon>Pseudomonadati</taxon>
        <taxon>Bacteroidota</taxon>
        <taxon>Cytophagia</taxon>
        <taxon>Cytophagales</taxon>
        <taxon>Spirosomataceae</taxon>
        <taxon>Fibrisoma</taxon>
    </lineage>
</organism>
<dbReference type="InterPro" id="IPR011009">
    <property type="entry name" value="Kinase-like_dom_sf"/>
</dbReference>
<feature type="domain" description="Protein kinase" evidence="8">
    <location>
        <begin position="20"/>
        <end position="295"/>
    </location>
</feature>
<dbReference type="SUPFAM" id="SSF48452">
    <property type="entry name" value="TPR-like"/>
    <property type="match status" value="1"/>
</dbReference>
<dbReference type="CDD" id="cd14014">
    <property type="entry name" value="STKc_PknB_like"/>
    <property type="match status" value="1"/>
</dbReference>
<dbReference type="PROSITE" id="PS50011">
    <property type="entry name" value="PROTEIN_KINASE_DOM"/>
    <property type="match status" value="1"/>
</dbReference>
<dbReference type="STRING" id="1185876.BN8_03296"/>
<keyword evidence="3" id="KW-0418">Kinase</keyword>
<dbReference type="Gene3D" id="1.25.40.10">
    <property type="entry name" value="Tetratricopeptide repeat domain"/>
    <property type="match status" value="1"/>
</dbReference>
<dbReference type="GO" id="GO:0005776">
    <property type="term" value="C:autophagosome"/>
    <property type="evidence" value="ECO:0007669"/>
    <property type="project" value="TreeGrafter"/>
</dbReference>
<evidence type="ECO:0000256" key="7">
    <source>
        <dbReference type="SAM" id="MobiDB-lite"/>
    </source>
</evidence>
<dbReference type="PANTHER" id="PTHR24348">
    <property type="entry name" value="SERINE/THREONINE-PROTEIN KINASE UNC-51-RELATED"/>
    <property type="match status" value="1"/>
</dbReference>
<keyword evidence="2 6" id="KW-0547">Nucleotide-binding</keyword>
<dbReference type="PROSITE" id="PS50005">
    <property type="entry name" value="TPR"/>
    <property type="match status" value="1"/>
</dbReference>
<dbReference type="Gene3D" id="1.10.510.10">
    <property type="entry name" value="Transferase(Phosphotransferase) domain 1"/>
    <property type="match status" value="1"/>
</dbReference>
<dbReference type="SMART" id="SM00028">
    <property type="entry name" value="TPR"/>
    <property type="match status" value="2"/>
</dbReference>
<feature type="binding site" evidence="6">
    <location>
        <position position="49"/>
    </location>
    <ligand>
        <name>ATP</name>
        <dbReference type="ChEBI" id="CHEBI:30616"/>
    </ligand>
</feature>